<name>A0A832I941_9THEM</name>
<evidence type="ECO:0000256" key="8">
    <source>
        <dbReference type="ARBA" id="ARBA00038436"/>
    </source>
</evidence>
<keyword evidence="2" id="KW-0813">Transport</keyword>
<keyword evidence="5 9" id="KW-0812">Transmembrane</keyword>
<gene>
    <name evidence="11" type="ORF">ENW55_01390</name>
</gene>
<feature type="transmembrane region" description="Helical" evidence="9">
    <location>
        <begin position="20"/>
        <end position="41"/>
    </location>
</feature>
<accession>A0A832I941</accession>
<dbReference type="EMBL" id="DTKQ01000013">
    <property type="protein sequence ID" value="HGZ78622.1"/>
    <property type="molecule type" value="Genomic_DNA"/>
</dbReference>
<dbReference type="InterPro" id="IPR055348">
    <property type="entry name" value="DctQ"/>
</dbReference>
<reference evidence="11" key="1">
    <citation type="journal article" date="2020" name="mSystems">
        <title>Genome- and Community-Level Interaction Insights into Carbon Utilization and Element Cycling Functions of Hydrothermarchaeota in Hydrothermal Sediment.</title>
        <authorList>
            <person name="Zhou Z."/>
            <person name="Liu Y."/>
            <person name="Xu W."/>
            <person name="Pan J."/>
            <person name="Luo Z.H."/>
            <person name="Li M."/>
        </authorList>
    </citation>
    <scope>NUCLEOTIDE SEQUENCE [LARGE SCALE GENOMIC DNA]</scope>
    <source>
        <strain evidence="11">SpSt-86</strain>
    </source>
</reference>
<keyword evidence="7 9" id="KW-0472">Membrane</keyword>
<evidence type="ECO:0000256" key="4">
    <source>
        <dbReference type="ARBA" id="ARBA00022519"/>
    </source>
</evidence>
<comment type="similarity">
    <text evidence="8">Belongs to the TRAP transporter small permease family.</text>
</comment>
<evidence type="ECO:0000256" key="3">
    <source>
        <dbReference type="ARBA" id="ARBA00022475"/>
    </source>
</evidence>
<keyword evidence="3" id="KW-1003">Cell membrane</keyword>
<keyword evidence="6 9" id="KW-1133">Transmembrane helix</keyword>
<evidence type="ECO:0000256" key="9">
    <source>
        <dbReference type="SAM" id="Phobius"/>
    </source>
</evidence>
<evidence type="ECO:0000259" key="10">
    <source>
        <dbReference type="Pfam" id="PF04290"/>
    </source>
</evidence>
<feature type="transmembrane region" description="Helical" evidence="9">
    <location>
        <begin position="62"/>
        <end position="82"/>
    </location>
</feature>
<evidence type="ECO:0000256" key="1">
    <source>
        <dbReference type="ARBA" id="ARBA00004429"/>
    </source>
</evidence>
<dbReference type="InterPro" id="IPR007387">
    <property type="entry name" value="TRAP_DctQ"/>
</dbReference>
<evidence type="ECO:0000256" key="6">
    <source>
        <dbReference type="ARBA" id="ARBA00022989"/>
    </source>
</evidence>
<comment type="caution">
    <text evidence="11">The sequence shown here is derived from an EMBL/GenBank/DDBJ whole genome shotgun (WGS) entry which is preliminary data.</text>
</comment>
<evidence type="ECO:0000256" key="2">
    <source>
        <dbReference type="ARBA" id="ARBA00022448"/>
    </source>
</evidence>
<dbReference type="PANTHER" id="PTHR35011:SF2">
    <property type="entry name" value="2,3-DIKETO-L-GULONATE TRAP TRANSPORTER SMALL PERMEASE PROTEIN YIAM"/>
    <property type="match status" value="1"/>
</dbReference>
<dbReference type="GO" id="GO:0005886">
    <property type="term" value="C:plasma membrane"/>
    <property type="evidence" value="ECO:0007669"/>
    <property type="project" value="UniProtKB-SubCell"/>
</dbReference>
<protein>
    <submittedName>
        <fullName evidence="11">TRAP transporter small permease</fullName>
    </submittedName>
</protein>
<dbReference type="GO" id="GO:0015740">
    <property type="term" value="P:C4-dicarboxylate transport"/>
    <property type="evidence" value="ECO:0007669"/>
    <property type="project" value="TreeGrafter"/>
</dbReference>
<dbReference type="PANTHER" id="PTHR35011">
    <property type="entry name" value="2,3-DIKETO-L-GULONATE TRAP TRANSPORTER SMALL PERMEASE PROTEIN YIAM"/>
    <property type="match status" value="1"/>
</dbReference>
<feature type="domain" description="Tripartite ATP-independent periplasmic transporters DctQ component" evidence="10">
    <location>
        <begin position="1"/>
        <end position="129"/>
    </location>
</feature>
<evidence type="ECO:0000313" key="11">
    <source>
        <dbReference type="EMBL" id="HGZ78622.1"/>
    </source>
</evidence>
<dbReference type="Pfam" id="PF04290">
    <property type="entry name" value="DctQ"/>
    <property type="match status" value="1"/>
</dbReference>
<evidence type="ECO:0000256" key="7">
    <source>
        <dbReference type="ARBA" id="ARBA00023136"/>
    </source>
</evidence>
<keyword evidence="4" id="KW-0997">Cell inner membrane</keyword>
<comment type="subcellular location">
    <subcellularLocation>
        <location evidence="1">Cell inner membrane</location>
        <topology evidence="1">Multi-pass membrane protein</topology>
    </subcellularLocation>
</comment>
<evidence type="ECO:0000256" key="5">
    <source>
        <dbReference type="ARBA" id="ARBA00022692"/>
    </source>
</evidence>
<dbReference type="GO" id="GO:0022857">
    <property type="term" value="F:transmembrane transporter activity"/>
    <property type="evidence" value="ECO:0007669"/>
    <property type="project" value="TreeGrafter"/>
</dbReference>
<sequence>MIVMVFSSGVARFLRNPMNWAVDFSSFLFAWACFFAMDIAWRENKMMSVDLFVKRLPAKVQRVIRIVMLLIILAFCVYMIIWGAQLTWTQRFRKFQGMPNFSYAWVTLAVPVGAALLARSTVQKIIKEFSNKVVKEAK</sequence>
<feature type="transmembrane region" description="Helical" evidence="9">
    <location>
        <begin position="102"/>
        <end position="122"/>
    </location>
</feature>
<dbReference type="AlphaFoldDB" id="A0A832I941"/>
<proteinExistence type="inferred from homology"/>
<organism evidence="11">
    <name type="scientific">Pseudothermotoga hypogea</name>
    <dbReference type="NCBI Taxonomy" id="57487"/>
    <lineage>
        <taxon>Bacteria</taxon>
        <taxon>Thermotogati</taxon>
        <taxon>Thermotogota</taxon>
        <taxon>Thermotogae</taxon>
        <taxon>Thermotogales</taxon>
        <taxon>Thermotogaceae</taxon>
        <taxon>Pseudothermotoga</taxon>
    </lineage>
</organism>